<dbReference type="InterPro" id="IPR050867">
    <property type="entry name" value="NiFe/NiFeSe_hydrgnase_LSU"/>
</dbReference>
<sequence>MDPGRLDIRVHCTAGRIAAVAVASSRPQAALVLRGMGVAQAVTLVPQLFALCGQAQGVAATAARAAAENEAFVARHDAEVAAEAAQEHLWRLLCDWPRELGVAPQDAAFVHWRRVLAADPSALVGPDLRNFLDQGLLGMAPGAWLGLSRAGEFEAWCRESSASAVRLCRALEADGDDSNERPVAPLPGLDANAAASDWPALSDAFALRPQWRGRPRETGAYARRHEDPLLATLAARPLLARLVARMQELAALTLGDFALPLPGAVTAFPLDEGRGRVLVETARGLLMHELTLVGDRIADYVIVAPTEWNFHPEGALPALLTGCDCTSEARAATLVRRTVLALDPCVAHEINIDWQAP</sequence>
<dbReference type="InterPro" id="IPR029014">
    <property type="entry name" value="NiFe-Hase_large"/>
</dbReference>
<dbReference type="PANTHER" id="PTHR42958">
    <property type="entry name" value="HYDROGENASE-2 LARGE CHAIN"/>
    <property type="match status" value="1"/>
</dbReference>
<proteinExistence type="predicted"/>
<reference evidence="1" key="1">
    <citation type="submission" date="2016-10" db="EMBL/GenBank/DDBJ databases">
        <title>Sequence of Gallionella enrichment culture.</title>
        <authorList>
            <person name="Poehlein A."/>
            <person name="Muehling M."/>
            <person name="Daniel R."/>
        </authorList>
    </citation>
    <scope>NUCLEOTIDE SEQUENCE</scope>
</reference>
<dbReference type="SUPFAM" id="SSF56762">
    <property type="entry name" value="HydB/Nqo4-like"/>
    <property type="match status" value="1"/>
</dbReference>
<dbReference type="InterPro" id="IPR001501">
    <property type="entry name" value="Ni-dep_hyd_lsu"/>
</dbReference>
<dbReference type="EMBL" id="MLJW01000191">
    <property type="protein sequence ID" value="OIQ94214.1"/>
    <property type="molecule type" value="Genomic_DNA"/>
</dbReference>
<dbReference type="Gene3D" id="1.10.645.10">
    <property type="entry name" value="Cytochrome-c3 Hydrogenase, chain B"/>
    <property type="match status" value="1"/>
</dbReference>
<dbReference type="GO" id="GO:0016151">
    <property type="term" value="F:nickel cation binding"/>
    <property type="evidence" value="ECO:0007669"/>
    <property type="project" value="InterPro"/>
</dbReference>
<dbReference type="Pfam" id="PF00374">
    <property type="entry name" value="NiFeSe_Hases"/>
    <property type="match status" value="1"/>
</dbReference>
<organism evidence="1">
    <name type="scientific">mine drainage metagenome</name>
    <dbReference type="NCBI Taxonomy" id="410659"/>
    <lineage>
        <taxon>unclassified sequences</taxon>
        <taxon>metagenomes</taxon>
        <taxon>ecological metagenomes</taxon>
    </lineage>
</organism>
<protein>
    <submittedName>
        <fullName evidence="1">Nickel-dependent hydrogenase</fullName>
    </submittedName>
</protein>
<dbReference type="AlphaFoldDB" id="A0A1J5RDP3"/>
<accession>A0A1J5RDP3</accession>
<dbReference type="PANTHER" id="PTHR42958:SF4">
    <property type="entry name" value="HYDROGENASE EXPRESSION_FORMATION PROTEIN HUPK"/>
    <property type="match status" value="1"/>
</dbReference>
<comment type="caution">
    <text evidence="1">The sequence shown here is derived from an EMBL/GenBank/DDBJ whole genome shotgun (WGS) entry which is preliminary data.</text>
</comment>
<gene>
    <name evidence="1" type="ORF">GALL_238430</name>
</gene>
<name>A0A1J5RDP3_9ZZZZ</name>
<evidence type="ECO:0000313" key="1">
    <source>
        <dbReference type="EMBL" id="OIQ94214.1"/>
    </source>
</evidence>